<dbReference type="HOGENOM" id="CLU_015738_0_0_1"/>
<sequence length="616" mass="68453">MYLVKWARRVNFDSCLANIRSVNISDPEIISSLGITDNYGNRIDVNEALHSPRYDCDESDPLCFVTAISVAECNRSCGEGPEPFSWSTFSQQFGAWLLPWLALVSQLPFGARLRVDNLMSVMLAIGSPTLAGYSLVFTVLNSHWLTKRFYPYRYPNLRLAVRALSSLQQSPLRVHTDGGLLASLVALHHNDEWWSELVHWLEYTHTWSISAVTNILWVVIAYVFTVINAFTEISQEINANGQANGSLWLWLLPIVVGWLQISPKCDADRLEKAMDHANSRAYVATETGIVGAKNMPFNSHRRALDFYRVGHGALYDDMHASAPIYNYARVFSWARASETVAQAFGAASTKRKQQVTVARDGRDFQQPTKDTPRPRSNREGTRSDVEAYCYTGRPVPQWVSGVWTRMAIASVAALALQWATTGSAVIIVWYTPTTGLGCRSGAYLLYGLVSTMIWFIMVLSSILAHYSTITTEPYHSEALPNISYELPMVVESSSSAFAPSSVESTKPERPYPTISATLAIALRRMGKLLAIANACFVIVACVFQFSNFFNRCYCNSSVLAHGAAAYDVMELTDSDISDLKSAWTGGVVLATVMSAGYIFFVNIYINPQLPENDFPS</sequence>
<reference evidence="3 4" key="1">
    <citation type="journal article" date="2010" name="Nat. Biotechnol.">
        <title>Genome sequence of the model mushroom Schizophyllum commune.</title>
        <authorList>
            <person name="Ohm R.A."/>
            <person name="de Jong J.F."/>
            <person name="Lugones L.G."/>
            <person name="Aerts A."/>
            <person name="Kothe E."/>
            <person name="Stajich J.E."/>
            <person name="de Vries R.P."/>
            <person name="Record E."/>
            <person name="Levasseur A."/>
            <person name="Baker S.E."/>
            <person name="Bartholomew K.A."/>
            <person name="Coutinho P.M."/>
            <person name="Erdmann S."/>
            <person name="Fowler T.J."/>
            <person name="Gathman A.C."/>
            <person name="Lombard V."/>
            <person name="Henrissat B."/>
            <person name="Knabe N."/>
            <person name="Kuees U."/>
            <person name="Lilly W.W."/>
            <person name="Lindquist E."/>
            <person name="Lucas S."/>
            <person name="Magnuson J.K."/>
            <person name="Piumi F."/>
            <person name="Raudaskoski M."/>
            <person name="Salamov A."/>
            <person name="Schmutz J."/>
            <person name="Schwarze F.W.M.R."/>
            <person name="vanKuyk P.A."/>
            <person name="Horton J.S."/>
            <person name="Grigoriev I.V."/>
            <person name="Woesten H.A.B."/>
        </authorList>
    </citation>
    <scope>NUCLEOTIDE SEQUENCE [LARGE SCALE GENOMIC DNA]</scope>
    <source>
        <strain evidence="4">H4-8 / FGSC 9210</strain>
    </source>
</reference>
<proteinExistence type="predicted"/>
<feature type="region of interest" description="Disordered" evidence="1">
    <location>
        <begin position="355"/>
        <end position="383"/>
    </location>
</feature>
<dbReference type="InParanoid" id="D8PTE6"/>
<organism evidence="4">
    <name type="scientific">Schizophyllum commune (strain H4-8 / FGSC 9210)</name>
    <name type="common">Split gill fungus</name>
    <dbReference type="NCBI Taxonomy" id="578458"/>
    <lineage>
        <taxon>Eukaryota</taxon>
        <taxon>Fungi</taxon>
        <taxon>Dikarya</taxon>
        <taxon>Basidiomycota</taxon>
        <taxon>Agaricomycotina</taxon>
        <taxon>Agaricomycetes</taxon>
        <taxon>Agaricomycetidae</taxon>
        <taxon>Agaricales</taxon>
        <taxon>Schizophyllaceae</taxon>
        <taxon>Schizophyllum</taxon>
    </lineage>
</organism>
<feature type="transmembrane region" description="Helical" evidence="2">
    <location>
        <begin position="582"/>
        <end position="605"/>
    </location>
</feature>
<keyword evidence="4" id="KW-1185">Reference proteome</keyword>
<evidence type="ECO:0000256" key="2">
    <source>
        <dbReference type="SAM" id="Phobius"/>
    </source>
</evidence>
<dbReference type="AlphaFoldDB" id="D8PTE6"/>
<dbReference type="EMBL" id="GL377303">
    <property type="protein sequence ID" value="EFJ01302.1"/>
    <property type="molecule type" value="Genomic_DNA"/>
</dbReference>
<name>D8PTE6_SCHCM</name>
<evidence type="ECO:0000313" key="4">
    <source>
        <dbReference type="Proteomes" id="UP000007431"/>
    </source>
</evidence>
<evidence type="ECO:0000256" key="1">
    <source>
        <dbReference type="SAM" id="MobiDB-lite"/>
    </source>
</evidence>
<keyword evidence="2" id="KW-1133">Transmembrane helix</keyword>
<protein>
    <submittedName>
        <fullName evidence="3">Uncharacterized protein</fullName>
    </submittedName>
</protein>
<feature type="transmembrane region" description="Helical" evidence="2">
    <location>
        <begin position="443"/>
        <end position="466"/>
    </location>
</feature>
<dbReference type="OMA" id="DLCYRAC"/>
<dbReference type="VEuPathDB" id="FungiDB:SCHCODRAFT_01210749"/>
<keyword evidence="2" id="KW-0812">Transmembrane</keyword>
<feature type="transmembrane region" description="Helical" evidence="2">
    <location>
        <begin position="207"/>
        <end position="230"/>
    </location>
</feature>
<feature type="compositionally biased region" description="Basic and acidic residues" evidence="1">
    <location>
        <begin position="370"/>
        <end position="383"/>
    </location>
</feature>
<gene>
    <name evidence="3" type="ORF">SCHCODRAFT_81508</name>
</gene>
<keyword evidence="2" id="KW-0472">Membrane</keyword>
<feature type="transmembrane region" description="Helical" evidence="2">
    <location>
        <begin position="118"/>
        <end position="140"/>
    </location>
</feature>
<dbReference type="Proteomes" id="UP000007431">
    <property type="component" value="Unassembled WGS sequence"/>
</dbReference>
<feature type="transmembrane region" description="Helical" evidence="2">
    <location>
        <begin position="407"/>
        <end position="431"/>
    </location>
</feature>
<dbReference type="eggNOG" id="ENOG502RYAK">
    <property type="taxonomic scope" value="Eukaryota"/>
</dbReference>
<evidence type="ECO:0000313" key="3">
    <source>
        <dbReference type="EMBL" id="EFJ01302.1"/>
    </source>
</evidence>
<accession>D8PTE6</accession>
<feature type="transmembrane region" description="Helical" evidence="2">
    <location>
        <begin position="528"/>
        <end position="549"/>
    </location>
</feature>